<reference evidence="3 4" key="1">
    <citation type="submission" date="2021-07" db="EMBL/GenBank/DDBJ databases">
        <title>Characterization of Violacein-producing bacteria and related species.</title>
        <authorList>
            <person name="Wilson H.S."/>
            <person name="De Leon M.E."/>
        </authorList>
    </citation>
    <scope>NUCLEOTIDE SEQUENCE [LARGE SCALE GENOMIC DNA]</scope>
    <source>
        <strain evidence="3 4">HSC-2F05</strain>
    </source>
</reference>
<evidence type="ECO:0000313" key="4">
    <source>
        <dbReference type="Proteomes" id="UP001198602"/>
    </source>
</evidence>
<dbReference type="Gene3D" id="3.40.50.300">
    <property type="entry name" value="P-loop containing nucleotide triphosphate hydrolases"/>
    <property type="match status" value="1"/>
</dbReference>
<dbReference type="Proteomes" id="UP001198602">
    <property type="component" value="Unassembled WGS sequence"/>
</dbReference>
<dbReference type="Pfam" id="PF00004">
    <property type="entry name" value="AAA"/>
    <property type="match status" value="1"/>
</dbReference>
<dbReference type="GO" id="GO:0005524">
    <property type="term" value="F:ATP binding"/>
    <property type="evidence" value="ECO:0007669"/>
    <property type="project" value="UniProtKB-KW"/>
</dbReference>
<dbReference type="CDD" id="cd19481">
    <property type="entry name" value="RecA-like_protease"/>
    <property type="match status" value="1"/>
</dbReference>
<dbReference type="RefSeq" id="WP_225238716.1">
    <property type="nucleotide sequence ID" value="NZ_JAHYBX010000003.1"/>
</dbReference>
<dbReference type="SUPFAM" id="SSF52540">
    <property type="entry name" value="P-loop containing nucleoside triphosphate hydrolases"/>
    <property type="match status" value="1"/>
</dbReference>
<evidence type="ECO:0000256" key="1">
    <source>
        <dbReference type="RuleBase" id="RU003651"/>
    </source>
</evidence>
<gene>
    <name evidence="3" type="ORF">LE190_10935</name>
</gene>
<feature type="domain" description="AAA+ ATPase" evidence="2">
    <location>
        <begin position="263"/>
        <end position="400"/>
    </location>
</feature>
<organism evidence="3 4">
    <name type="scientific">Massilia hydrophila</name>
    <dbReference type="NCBI Taxonomy" id="3044279"/>
    <lineage>
        <taxon>Bacteria</taxon>
        <taxon>Pseudomonadati</taxon>
        <taxon>Pseudomonadota</taxon>
        <taxon>Betaproteobacteria</taxon>
        <taxon>Burkholderiales</taxon>
        <taxon>Oxalobacteraceae</taxon>
        <taxon>Telluria group</taxon>
        <taxon>Massilia</taxon>
    </lineage>
</organism>
<keyword evidence="4" id="KW-1185">Reference proteome</keyword>
<dbReference type="InterPro" id="IPR003960">
    <property type="entry name" value="ATPase_AAA_CS"/>
</dbReference>
<keyword evidence="1 3" id="KW-0067">ATP-binding</keyword>
<dbReference type="InterPro" id="IPR003959">
    <property type="entry name" value="ATPase_AAA_core"/>
</dbReference>
<evidence type="ECO:0000313" key="3">
    <source>
        <dbReference type="EMBL" id="MCA1856431.1"/>
    </source>
</evidence>
<sequence length="484" mass="52526">MLLENWLPIGFVLPGGAACGRVLHGGADWQIIATDHGTALLTAATLARRWHTADIVTDEQIELVTFGGAEYGMIKCASGAVLAPLWRCSTPDGQKEALALARALQSTRACDITVSLHDALYVAQIERLLPVYGPDSQEDGLVLGRWLSGGVSIDVASIDRLCGLSSWLTPKDVEEIIEVAGLAASGQARRMHRSANDGIDAQRREQYVKEGTALKSCSTNHGASKYVTPFVLAGRPRLAAFFNEHIIDIVANQERYRLLGIDSPSAVILHGPPGCGKTFAVEELVTYLDWPCFEIDASSVASPYIHETSRKVAEVFDKAMNSAPSVLVIDEMEAFLADRAAAGSSSHYRVEEVAEFLRRIPEAIKNGVLIIGMTNRPDMIDPAILRRGRFDHIIEVDYASAEEVEGLLLHLLEPLPKDETVHPVALASSLARRPLSDVTFVVREGARLAARAGESCLRQQHLLDALALCPSRVEAAVERKIGFT</sequence>
<dbReference type="PANTHER" id="PTHR23077">
    <property type="entry name" value="AAA-FAMILY ATPASE"/>
    <property type="match status" value="1"/>
</dbReference>
<dbReference type="InterPro" id="IPR050168">
    <property type="entry name" value="AAA_ATPase_domain"/>
</dbReference>
<accession>A0ABS7YBU7</accession>
<evidence type="ECO:0000259" key="2">
    <source>
        <dbReference type="SMART" id="SM00382"/>
    </source>
</evidence>
<name>A0ABS7YBU7_9BURK</name>
<dbReference type="InterPro" id="IPR003593">
    <property type="entry name" value="AAA+_ATPase"/>
</dbReference>
<dbReference type="SMART" id="SM00382">
    <property type="entry name" value="AAA"/>
    <property type="match status" value="1"/>
</dbReference>
<keyword evidence="1" id="KW-0547">Nucleotide-binding</keyword>
<protein>
    <submittedName>
        <fullName evidence="3">ATP-binding protein</fullName>
    </submittedName>
</protein>
<dbReference type="PANTHER" id="PTHR23077:SF117">
    <property type="entry name" value="AAA+ ATPASE DOMAIN-CONTAINING PROTEIN"/>
    <property type="match status" value="1"/>
</dbReference>
<proteinExistence type="inferred from homology"/>
<comment type="caution">
    <text evidence="3">The sequence shown here is derived from an EMBL/GenBank/DDBJ whole genome shotgun (WGS) entry which is preliminary data.</text>
</comment>
<dbReference type="EMBL" id="JAHYBX010000003">
    <property type="protein sequence ID" value="MCA1856431.1"/>
    <property type="molecule type" value="Genomic_DNA"/>
</dbReference>
<comment type="similarity">
    <text evidence="1">Belongs to the AAA ATPase family.</text>
</comment>
<dbReference type="InterPro" id="IPR027417">
    <property type="entry name" value="P-loop_NTPase"/>
</dbReference>
<dbReference type="PROSITE" id="PS00674">
    <property type="entry name" value="AAA"/>
    <property type="match status" value="1"/>
</dbReference>